<feature type="transmembrane region" description="Helical" evidence="1">
    <location>
        <begin position="31"/>
        <end position="54"/>
    </location>
</feature>
<feature type="transmembrane region" description="Helical" evidence="1">
    <location>
        <begin position="6"/>
        <end position="24"/>
    </location>
</feature>
<accession>A0ABV4K3P0</accession>
<evidence type="ECO:0000256" key="1">
    <source>
        <dbReference type="SAM" id="Phobius"/>
    </source>
</evidence>
<keyword evidence="3" id="KW-1185">Reference proteome</keyword>
<dbReference type="RefSeq" id="WP_371386771.1">
    <property type="nucleotide sequence ID" value="NZ_JBGLYH010000028.1"/>
</dbReference>
<evidence type="ECO:0000313" key="2">
    <source>
        <dbReference type="EMBL" id="MEZ7197250.1"/>
    </source>
</evidence>
<evidence type="ECO:0000313" key="3">
    <source>
        <dbReference type="Proteomes" id="UP001568698"/>
    </source>
</evidence>
<comment type="caution">
    <text evidence="2">The sequence shown here is derived from an EMBL/GenBank/DDBJ whole genome shotgun (WGS) entry which is preliminary data.</text>
</comment>
<name>A0ABV4K3P0_9BACT</name>
<dbReference type="EMBL" id="JBGLYH010000028">
    <property type="protein sequence ID" value="MEZ7197250.1"/>
    <property type="molecule type" value="Genomic_DNA"/>
</dbReference>
<gene>
    <name evidence="2" type="ORF">AB6M95_10855</name>
</gene>
<dbReference type="Proteomes" id="UP001568698">
    <property type="component" value="Unassembled WGS sequence"/>
</dbReference>
<keyword evidence="1" id="KW-0812">Transmembrane</keyword>
<proteinExistence type="predicted"/>
<keyword evidence="1" id="KW-1133">Transmembrane helix</keyword>
<protein>
    <submittedName>
        <fullName evidence="2">Uncharacterized protein</fullName>
    </submittedName>
</protein>
<reference evidence="2 3" key="1">
    <citation type="submission" date="2024-08" db="EMBL/GenBank/DDBJ databases">
        <title>Sulfate-reducing bacteria isolated from formation water of the oil field in Kazakhstan and description of Pseudodesulfovibrio sp.</title>
        <authorList>
            <person name="Bidzhieva S.K."/>
            <person name="Tourova T.P."/>
            <person name="Grouzdev D.S."/>
            <person name="Beletsky A.V."/>
            <person name="Sokolova D.S."/>
            <person name="Samigullina S.R."/>
            <person name="Poltaraus A.B."/>
            <person name="Avtukh A.N."/>
            <person name="Tereshina V.M."/>
            <person name="Zhaparov N.S."/>
            <person name="Mardanov A.V."/>
            <person name="Nazina T.N."/>
        </authorList>
    </citation>
    <scope>NUCLEOTIDE SEQUENCE [LARGE SCALE GENOMIC DNA]</scope>
    <source>
        <strain evidence="2 3">9FUS</strain>
    </source>
</reference>
<keyword evidence="1" id="KW-0472">Membrane</keyword>
<sequence>MFAYIAVPLVAVSAVVLLVTIPFFRSAAYRYFAAFTLYLFVAPFVLAGVSFALANLCATTQVYSVGFEMRTQDGPVTLVNHITVEDRRNPIRRLQHYYSGSLSMTGKARIATIGPDRTLVTLLSPLGRFDTSGFLRGQLGRKPLDIYIDASGGITRLLLSNRSTPAMLLLPDADTPTGLRTVTPESFADALGPGYSFVRAWVAAAEVEPSVPSSDAIPWWDYETDRPRNNAFSLYAFKLRPDMFSIHETGEAVFLRM</sequence>
<organism evidence="2 3">
    <name type="scientific">Pseudodesulfovibrio karagichevae</name>
    <dbReference type="NCBI Taxonomy" id="3239305"/>
    <lineage>
        <taxon>Bacteria</taxon>
        <taxon>Pseudomonadati</taxon>
        <taxon>Thermodesulfobacteriota</taxon>
        <taxon>Desulfovibrionia</taxon>
        <taxon>Desulfovibrionales</taxon>
        <taxon>Desulfovibrionaceae</taxon>
    </lineage>
</organism>